<protein>
    <submittedName>
        <fullName evidence="1">Uncharacterized protein</fullName>
    </submittedName>
</protein>
<dbReference type="Proteomes" id="UP001157114">
    <property type="component" value="Unassembled WGS sequence"/>
</dbReference>
<evidence type="ECO:0000313" key="2">
    <source>
        <dbReference type="Proteomes" id="UP001157114"/>
    </source>
</evidence>
<comment type="caution">
    <text evidence="1">The sequence shown here is derived from an EMBL/GenBank/DDBJ whole genome shotgun (WGS) entry which is preliminary data.</text>
</comment>
<sequence>MPYNHVLLEVYCSYGTNDEANEIVPEFCPSVTEPGYHCLENNCKHCGHTYADYEIAYADKQGLVPDADFWIGFGGNMQPEVYDEEKIKNLKELWKEICKQKISEAYEEYMSKSGRLKNT</sequence>
<dbReference type="EMBL" id="BSSQ01000007">
    <property type="protein sequence ID" value="GLX67536.1"/>
    <property type="molecule type" value="Genomic_DNA"/>
</dbReference>
<accession>A0ABQ6GD88</accession>
<proteinExistence type="predicted"/>
<organism evidence="1 2">
    <name type="scientific">Paenibacillus glycanilyticus</name>
    <dbReference type="NCBI Taxonomy" id="126569"/>
    <lineage>
        <taxon>Bacteria</taxon>
        <taxon>Bacillati</taxon>
        <taxon>Bacillota</taxon>
        <taxon>Bacilli</taxon>
        <taxon>Bacillales</taxon>
        <taxon>Paenibacillaceae</taxon>
        <taxon>Paenibacillus</taxon>
    </lineage>
</organism>
<keyword evidence="2" id="KW-1185">Reference proteome</keyword>
<evidence type="ECO:0000313" key="1">
    <source>
        <dbReference type="EMBL" id="GLX67536.1"/>
    </source>
</evidence>
<name>A0ABQ6GD88_9BACL</name>
<reference evidence="1 2" key="1">
    <citation type="submission" date="2023-03" db="EMBL/GenBank/DDBJ databases">
        <title>Draft genome sequence of the bacteria which degrade cell wall of Tricholomamatutake.</title>
        <authorList>
            <person name="Konishi Y."/>
            <person name="Fukuta Y."/>
            <person name="Shirasaka N."/>
        </authorList>
    </citation>
    <scope>NUCLEOTIDE SEQUENCE [LARGE SCALE GENOMIC DNA]</scope>
    <source>
        <strain evidence="2">mu1</strain>
    </source>
</reference>
<gene>
    <name evidence="1" type="ORF">MU1_18810</name>
</gene>
<dbReference type="RefSeq" id="WP_284238292.1">
    <property type="nucleotide sequence ID" value="NZ_BSSQ01000007.1"/>
</dbReference>